<organism evidence="1 2">
    <name type="scientific">Meloidogyne hapla</name>
    <name type="common">Root-knot nematode worm</name>
    <dbReference type="NCBI Taxonomy" id="6305"/>
    <lineage>
        <taxon>Eukaryota</taxon>
        <taxon>Metazoa</taxon>
        <taxon>Ecdysozoa</taxon>
        <taxon>Nematoda</taxon>
        <taxon>Chromadorea</taxon>
        <taxon>Rhabditida</taxon>
        <taxon>Tylenchina</taxon>
        <taxon>Tylenchomorpha</taxon>
        <taxon>Tylenchoidea</taxon>
        <taxon>Meloidogynidae</taxon>
        <taxon>Meloidogyninae</taxon>
        <taxon>Meloidogyne</taxon>
    </lineage>
</organism>
<dbReference type="Proteomes" id="UP000095281">
    <property type="component" value="Unplaced"/>
</dbReference>
<accession>A0A1I8BTR3</accession>
<dbReference type="WBParaSite" id="MhA1_Contig520.frz3.gene16">
    <property type="protein sequence ID" value="MhA1_Contig520.frz3.gene16"/>
    <property type="gene ID" value="MhA1_Contig520.frz3.gene16"/>
</dbReference>
<protein>
    <submittedName>
        <fullName evidence="2">39S ribosomal protein L11, mitochondrial</fullName>
    </submittedName>
</protein>
<dbReference type="AlphaFoldDB" id="A0A1I8BTR3"/>
<sequence length="202" mass="23102">MFRIADVSKISFRHFHYTPETGLVRSFNKHQGLNQKCLEGKFEAVRIIKPDKTIVHVRDKKFNGISGEKRQEMVMAQLPQRLKKSISLETIPTELSEIDTMLSKVALEHVDVDLYLSNILLPATPQRHIDDAIILWKLGKGALASEAGWGCASLQLKWFLMLHGVDCDLHNLKTDIVDFLLEKFPYKEIETRFGSAWNDLNA</sequence>
<evidence type="ECO:0000313" key="2">
    <source>
        <dbReference type="WBParaSite" id="MhA1_Contig520.frz3.gene16"/>
    </source>
</evidence>
<keyword evidence="1" id="KW-1185">Reference proteome</keyword>
<proteinExistence type="predicted"/>
<evidence type="ECO:0000313" key="1">
    <source>
        <dbReference type="Proteomes" id="UP000095281"/>
    </source>
</evidence>
<name>A0A1I8BTR3_MELHA</name>
<reference evidence="2" key="1">
    <citation type="submission" date="2016-11" db="UniProtKB">
        <authorList>
            <consortium name="WormBaseParasite"/>
        </authorList>
    </citation>
    <scope>IDENTIFICATION</scope>
</reference>